<evidence type="ECO:0000256" key="1">
    <source>
        <dbReference type="ARBA" id="ARBA00022898"/>
    </source>
</evidence>
<dbReference type="Proteomes" id="UP001147760">
    <property type="component" value="Unassembled WGS sequence"/>
</dbReference>
<dbReference type="PANTHER" id="PTHR43092">
    <property type="entry name" value="L-CYSTEINE DESULFHYDRASE"/>
    <property type="match status" value="1"/>
</dbReference>
<dbReference type="SUPFAM" id="SSF53383">
    <property type="entry name" value="PLP-dependent transferases"/>
    <property type="match status" value="1"/>
</dbReference>
<organism evidence="3 4">
    <name type="scientific">Penicillium desertorum</name>
    <dbReference type="NCBI Taxonomy" id="1303715"/>
    <lineage>
        <taxon>Eukaryota</taxon>
        <taxon>Fungi</taxon>
        <taxon>Dikarya</taxon>
        <taxon>Ascomycota</taxon>
        <taxon>Pezizomycotina</taxon>
        <taxon>Eurotiomycetes</taxon>
        <taxon>Eurotiomycetidae</taxon>
        <taxon>Eurotiales</taxon>
        <taxon>Aspergillaceae</taxon>
        <taxon>Penicillium</taxon>
    </lineage>
</organism>
<dbReference type="InterPro" id="IPR015422">
    <property type="entry name" value="PyrdxlP-dep_Trfase_small"/>
</dbReference>
<dbReference type="AlphaFoldDB" id="A0A9W9X228"/>
<dbReference type="Gene3D" id="3.90.1150.10">
    <property type="entry name" value="Aspartate Aminotransferase, domain 1"/>
    <property type="match status" value="1"/>
</dbReference>
<evidence type="ECO:0000259" key="2">
    <source>
        <dbReference type="Pfam" id="PF00266"/>
    </source>
</evidence>
<proteinExistence type="predicted"/>
<keyword evidence="3" id="KW-0456">Lyase</keyword>
<dbReference type="GO" id="GO:0016829">
    <property type="term" value="F:lyase activity"/>
    <property type="evidence" value="ECO:0007669"/>
    <property type="project" value="UniProtKB-KW"/>
</dbReference>
<feature type="domain" description="Aminotransferase class V" evidence="2">
    <location>
        <begin position="59"/>
        <end position="336"/>
    </location>
</feature>
<accession>A0A9W9X228</accession>
<name>A0A9W9X228_9EURO</name>
<evidence type="ECO:0000313" key="3">
    <source>
        <dbReference type="EMBL" id="KAJ5480642.1"/>
    </source>
</evidence>
<dbReference type="Gene3D" id="3.40.640.10">
    <property type="entry name" value="Type I PLP-dependent aspartate aminotransferase-like (Major domain)"/>
    <property type="match status" value="1"/>
</dbReference>
<dbReference type="OrthoDB" id="5978656at2759"/>
<keyword evidence="1" id="KW-0663">Pyridoxal phosphate</keyword>
<dbReference type="PANTHER" id="PTHR43092:SF2">
    <property type="entry name" value="HERCYNYLCYSTEINE SULFOXIDE LYASE"/>
    <property type="match status" value="1"/>
</dbReference>
<reference evidence="3" key="2">
    <citation type="journal article" date="2023" name="IMA Fungus">
        <title>Comparative genomic study of the Penicillium genus elucidates a diverse pangenome and 15 lateral gene transfer events.</title>
        <authorList>
            <person name="Petersen C."/>
            <person name="Sorensen T."/>
            <person name="Nielsen M.R."/>
            <person name="Sondergaard T.E."/>
            <person name="Sorensen J.L."/>
            <person name="Fitzpatrick D.A."/>
            <person name="Frisvad J.C."/>
            <person name="Nielsen K.L."/>
        </authorList>
    </citation>
    <scope>NUCLEOTIDE SEQUENCE</scope>
    <source>
        <strain evidence="3">IBT 17660</strain>
    </source>
</reference>
<keyword evidence="4" id="KW-1185">Reference proteome</keyword>
<dbReference type="InterPro" id="IPR000192">
    <property type="entry name" value="Aminotrans_V_dom"/>
</dbReference>
<dbReference type="Pfam" id="PF00266">
    <property type="entry name" value="Aminotran_5"/>
    <property type="match status" value="1"/>
</dbReference>
<dbReference type="EMBL" id="JAPWDO010000003">
    <property type="protein sequence ID" value="KAJ5480642.1"/>
    <property type="molecule type" value="Genomic_DNA"/>
</dbReference>
<sequence length="445" mass="49701">MAVVFGKDMVKHFMFADDWTNMNHGSFGSVPRSVQKRLQERQLLVEATPDKFIRYDYNKELIAARIEIAQLVHAPLDTIVLVPNATSGIDTILRNIEYSPGDHILFFDTIYGTCERTAFHLAETTTVQVTHTPLVYPISDAALLEAFHETVNRIHTRGERVKVAVFDVVSFQPGVRVPFEGLTKACRQLGILSCVDGAHCIGQIPLDLSAVDPDFFVGNLHKWLFVPRGCAVLYAPTRTQRLLHTTFPTGWGFRPKNARCNAYFASSPVQQKPFAALFESFGTMDYSPFLCLQDALSFRQGLGGEAKIMAYNSELAAAGGRVMAEILGTKVLDNEEGTLTRGCSMVNIMLPLNLSQLSEDVNKVVEDIARALIHRYRTYVPIFQHGEHVWARVSAQIYLEIEHFGFLGHALRKLCEDAARGERSYCAEHQTPLGKPEEQADAPTQ</sequence>
<evidence type="ECO:0000313" key="4">
    <source>
        <dbReference type="Proteomes" id="UP001147760"/>
    </source>
</evidence>
<dbReference type="InterPro" id="IPR015421">
    <property type="entry name" value="PyrdxlP-dep_Trfase_major"/>
</dbReference>
<protein>
    <submittedName>
        <fullName evidence="3">Hercynylcysteine sulfoxide lyase</fullName>
    </submittedName>
</protein>
<dbReference type="InterPro" id="IPR015424">
    <property type="entry name" value="PyrdxlP-dep_Trfase"/>
</dbReference>
<reference evidence="3" key="1">
    <citation type="submission" date="2022-12" db="EMBL/GenBank/DDBJ databases">
        <authorList>
            <person name="Petersen C."/>
        </authorList>
    </citation>
    <scope>NUCLEOTIDE SEQUENCE</scope>
    <source>
        <strain evidence="3">IBT 17660</strain>
    </source>
</reference>
<comment type="caution">
    <text evidence="3">The sequence shown here is derived from an EMBL/GenBank/DDBJ whole genome shotgun (WGS) entry which is preliminary data.</text>
</comment>
<gene>
    <name evidence="3" type="ORF">N7530_006151</name>
</gene>